<reference evidence="2 3" key="1">
    <citation type="submission" date="2006-10" db="EMBL/GenBank/DDBJ databases">
        <title>The Genome Sequence of Batrachochytrium dendrobatidis JEL423.</title>
        <authorList>
            <consortium name="The Broad Institute Genome Sequencing Platform"/>
            <person name="Birren B."/>
            <person name="Lander E."/>
            <person name="Galagan J."/>
            <person name="Cuomo C."/>
            <person name="Devon K."/>
            <person name="Jaffe D."/>
            <person name="Butler J."/>
            <person name="Alvarez P."/>
            <person name="Gnerre S."/>
            <person name="Grabherr M."/>
            <person name="Kleber M."/>
            <person name="Mauceli E."/>
            <person name="Brockman W."/>
            <person name="Young S."/>
            <person name="LaButti K."/>
            <person name="Sykes S."/>
            <person name="DeCaprio D."/>
            <person name="Crawford M."/>
            <person name="Koehrsen M."/>
            <person name="Engels R."/>
            <person name="Montgomery P."/>
            <person name="Pearson M."/>
            <person name="Howarth C."/>
            <person name="Larson L."/>
            <person name="White J."/>
            <person name="O'Leary S."/>
            <person name="Kodira C."/>
            <person name="Zeng Q."/>
            <person name="Yandava C."/>
            <person name="Alvarado L."/>
            <person name="Longcore J."/>
            <person name="James T."/>
        </authorList>
    </citation>
    <scope>NUCLEOTIDE SEQUENCE [LARGE SCALE GENOMIC DNA]</scope>
    <source>
        <strain evidence="2 3">JEL423</strain>
    </source>
</reference>
<protein>
    <submittedName>
        <fullName evidence="2">Uncharacterized protein</fullName>
    </submittedName>
</protein>
<feature type="compositionally biased region" description="Polar residues" evidence="1">
    <location>
        <begin position="197"/>
        <end position="225"/>
    </location>
</feature>
<organism evidence="2 3">
    <name type="scientific">Batrachochytrium dendrobatidis (strain JEL423)</name>
    <dbReference type="NCBI Taxonomy" id="403673"/>
    <lineage>
        <taxon>Eukaryota</taxon>
        <taxon>Fungi</taxon>
        <taxon>Fungi incertae sedis</taxon>
        <taxon>Chytridiomycota</taxon>
        <taxon>Chytridiomycota incertae sedis</taxon>
        <taxon>Chytridiomycetes</taxon>
        <taxon>Rhizophydiales</taxon>
        <taxon>Rhizophydiales incertae sedis</taxon>
        <taxon>Batrachochytrium</taxon>
    </lineage>
</organism>
<reference evidence="2 3" key="2">
    <citation type="submission" date="2016-05" db="EMBL/GenBank/DDBJ databases">
        <title>Lineage-specific infection strategies underlie the spectrum of fungal disease in amphibians.</title>
        <authorList>
            <person name="Cuomo C.A."/>
            <person name="Farrer R.A."/>
            <person name="James T."/>
            <person name="Longcore J."/>
            <person name="Birren B."/>
        </authorList>
    </citation>
    <scope>NUCLEOTIDE SEQUENCE [LARGE SCALE GENOMIC DNA]</scope>
    <source>
        <strain evidence="2 3">JEL423</strain>
    </source>
</reference>
<feature type="region of interest" description="Disordered" evidence="1">
    <location>
        <begin position="523"/>
        <end position="543"/>
    </location>
</feature>
<evidence type="ECO:0000313" key="3">
    <source>
        <dbReference type="Proteomes" id="UP000077115"/>
    </source>
</evidence>
<accession>A0A177W9Q2</accession>
<evidence type="ECO:0000256" key="1">
    <source>
        <dbReference type="SAM" id="MobiDB-lite"/>
    </source>
</evidence>
<dbReference type="VEuPathDB" id="FungiDB:BDEG_20681"/>
<dbReference type="Proteomes" id="UP000077115">
    <property type="component" value="Unassembled WGS sequence"/>
</dbReference>
<gene>
    <name evidence="2" type="ORF">BDEG_20681</name>
</gene>
<dbReference type="OrthoDB" id="10691750at2759"/>
<sequence>MGSSKTASSHSSTSDTTHSIATALDSAEKLSLRSGSMVSRLPILVDASSPLPVRTKTVHATASNQAFDHASTITSNASQASSAYPSPKLPAGRRFRVIGRKVIEPAVPSQSTDTGGSVNVLDSVSLSKETTALRAAMEWNHAHMDDSNMSDLTNKLHSGLHCNHPDLVVSFTDLELRTNQALASSTRVVQEAEASKHSQSSILHSQIMPQSTRKAESVTKSSLSTDPEDILASIRRRYGIKDSIDTSILDNFETKSMYNYASSHNELSFYTAPNLTTNSVCSNLKAGFQHSDALAGIDKREITSTRPDSLQIHHTVPFPRSAWEKHTPSITSNTHIPSTTPSCTLNHNTSDLEATTFPLSLFTSDLLTKAQIPAHGAFQSKLVSVPAKPFDAFEAIVAQTNPSLSQVQNGNMNDTQSLTRHPVAVGAVGTTISVLNQPCYDRCEEKESRSPKLTLDQLGSIHVTDEMRSMAVHPNTCNDPSQSLLDTRQDVILKDIESRNVMELDFQAKSSLVNDSRLNILQSSDAPNSMPAVNESSASPRCLDTPTEGIHSTIISALAIPTAVDPATKPLMFDAMTYTENLICTIDEGSQTHSYMQTTHDQCIGTDHSLTQRDAFTCTKVDFTNVATQTLQDLEIQSTNHHDHTKMNTTLDMDDIMYKACLDDPIVNQLKQRIFQIRLEIR</sequence>
<proteinExistence type="predicted"/>
<dbReference type="EMBL" id="DS022300">
    <property type="protein sequence ID" value="OAJ36516.1"/>
    <property type="molecule type" value="Genomic_DNA"/>
</dbReference>
<feature type="region of interest" description="Disordered" evidence="1">
    <location>
        <begin position="193"/>
        <end position="226"/>
    </location>
</feature>
<evidence type="ECO:0000313" key="2">
    <source>
        <dbReference type="EMBL" id="OAJ36516.1"/>
    </source>
</evidence>
<dbReference type="AlphaFoldDB" id="A0A177W9Q2"/>
<name>A0A177W9Q2_BATDL</name>